<accession>A0A0N9WWD6</accession>
<evidence type="ECO:0000313" key="2">
    <source>
        <dbReference type="Proteomes" id="UP000059425"/>
    </source>
</evidence>
<dbReference type="InterPro" id="IPR047729">
    <property type="entry name" value="Sce7726-like"/>
</dbReference>
<organism evidence="1 2">
    <name type="scientific">Pseudomonas fluorescens</name>
    <dbReference type="NCBI Taxonomy" id="294"/>
    <lineage>
        <taxon>Bacteria</taxon>
        <taxon>Pseudomonadati</taxon>
        <taxon>Pseudomonadota</taxon>
        <taxon>Gammaproteobacteria</taxon>
        <taxon>Pseudomonadales</taxon>
        <taxon>Pseudomonadaceae</taxon>
        <taxon>Pseudomonas</taxon>
    </lineage>
</organism>
<reference evidence="2" key="1">
    <citation type="submission" date="2015-09" db="EMBL/GenBank/DDBJ databases">
        <title>Whole genome sequence of Pseudomonas fluorescens FW300-N2C3.</title>
        <authorList>
            <person name="Ray J."/>
            <person name="Melnyk R."/>
            <person name="Deutschbauer A."/>
        </authorList>
    </citation>
    <scope>NUCLEOTIDE SEQUENCE [LARGE SCALE GENOMIC DNA]</scope>
    <source>
        <strain evidence="2">FW300-N2C3</strain>
    </source>
</reference>
<name>A0A0N9WWD6_PSEFL</name>
<dbReference type="Proteomes" id="UP000059425">
    <property type="component" value="Chromosome"/>
</dbReference>
<dbReference type="RefSeq" id="WP_060740454.1">
    <property type="nucleotide sequence ID" value="NZ_CP012831.1"/>
</dbReference>
<reference evidence="1 2" key="2">
    <citation type="journal article" date="2018" name="Nature">
        <title>Mutant phenotypes for thousands of bacterial genes of unknown function.</title>
        <authorList>
            <person name="Price M.N."/>
            <person name="Wetmore K.M."/>
            <person name="Waters R.J."/>
            <person name="Callaghan M."/>
            <person name="Ray J."/>
            <person name="Liu H."/>
            <person name="Kuehl J.V."/>
            <person name="Melnyk R.A."/>
            <person name="Lamson J.S."/>
            <person name="Suh Y."/>
            <person name="Carlson H.K."/>
            <person name="Esquivel Z."/>
            <person name="Sadeeshkumar H."/>
            <person name="Chakraborty R."/>
            <person name="Zane G.M."/>
            <person name="Rubin B.E."/>
            <person name="Wall J.D."/>
            <person name="Visel A."/>
            <person name="Bristow J."/>
            <person name="Blow M.J."/>
            <person name="Arkin A.P."/>
            <person name="Deutschbauer A.M."/>
        </authorList>
    </citation>
    <scope>NUCLEOTIDE SEQUENCE [LARGE SCALE GENOMIC DNA]</scope>
    <source>
        <strain evidence="1 2">FW300-N2C3</strain>
    </source>
</reference>
<dbReference type="AlphaFoldDB" id="A0A0N9WWD6"/>
<dbReference type="EMBL" id="CP012831">
    <property type="protein sequence ID" value="ALI08102.1"/>
    <property type="molecule type" value="Genomic_DNA"/>
</dbReference>
<proteinExistence type="predicted"/>
<dbReference type="NCBIfam" id="NF033832">
    <property type="entry name" value="sce7726_fam"/>
    <property type="match status" value="1"/>
</dbReference>
<sequence length="217" mass="24228">MGEKEVKSLVLNSLLMSGHIAQSTLVFSEMSLAKKVRRVDLGFIQGSEMVAIEVKSEKDSLFRLLGQVDEYRKYFDRVVVAVAPKFTKSVLTVAEDDVAVWEVSSGGLRVVRKGRLIKNISKESYIDLMTKREISILAKRVGVKPEKFAMYELKIEVLNRLRKASKADIKEILLNGIQKRFGLASNRFLSKVCSSGNVSVADVALLSPYLTRLESLA</sequence>
<gene>
    <name evidence="1" type="ORF">AO356_15165</name>
</gene>
<protein>
    <submittedName>
        <fullName evidence="1">Protein cII</fullName>
    </submittedName>
</protein>
<evidence type="ECO:0000313" key="1">
    <source>
        <dbReference type="EMBL" id="ALI08102.1"/>
    </source>
</evidence>
<dbReference type="OrthoDB" id="6855203at2"/>